<dbReference type="GO" id="GO:0016787">
    <property type="term" value="F:hydrolase activity"/>
    <property type="evidence" value="ECO:0007669"/>
    <property type="project" value="UniProtKB-KW"/>
</dbReference>
<evidence type="ECO:0000313" key="8">
    <source>
        <dbReference type="Proteomes" id="UP001612741"/>
    </source>
</evidence>
<dbReference type="RefSeq" id="WP_397085601.1">
    <property type="nucleotide sequence ID" value="NZ_JBITGY010000007.1"/>
</dbReference>
<gene>
    <name evidence="7" type="ORF">ACIBG2_27890</name>
</gene>
<dbReference type="Pfam" id="PF00884">
    <property type="entry name" value="Sulfatase"/>
    <property type="match status" value="1"/>
</dbReference>
<dbReference type="InterPro" id="IPR017850">
    <property type="entry name" value="Alkaline_phosphatase_core_sf"/>
</dbReference>
<evidence type="ECO:0000313" key="7">
    <source>
        <dbReference type="EMBL" id="MFI6501228.1"/>
    </source>
</evidence>
<dbReference type="PANTHER" id="PTHR43108:SF8">
    <property type="entry name" value="SD21168P"/>
    <property type="match status" value="1"/>
</dbReference>
<keyword evidence="4" id="KW-0325">Glycoprotein</keyword>
<feature type="domain" description="Sulfatase N-terminal" evidence="6">
    <location>
        <begin position="33"/>
        <end position="341"/>
    </location>
</feature>
<protein>
    <submittedName>
        <fullName evidence="7">Sulfatase</fullName>
        <ecNumber evidence="7">3.1.6.-</ecNumber>
    </submittedName>
</protein>
<feature type="chain" id="PRO_5045616843" evidence="5">
    <location>
        <begin position="27"/>
        <end position="436"/>
    </location>
</feature>
<evidence type="ECO:0000256" key="2">
    <source>
        <dbReference type="ARBA" id="ARBA00022729"/>
    </source>
</evidence>
<dbReference type="PANTHER" id="PTHR43108">
    <property type="entry name" value="N-ACETYLGLUCOSAMINE-6-SULFATASE FAMILY MEMBER"/>
    <property type="match status" value="1"/>
</dbReference>
<dbReference type="Proteomes" id="UP001612741">
    <property type="component" value="Unassembled WGS sequence"/>
</dbReference>
<dbReference type="InterPro" id="IPR024607">
    <property type="entry name" value="Sulfatase_CS"/>
</dbReference>
<reference evidence="7 8" key="1">
    <citation type="submission" date="2024-10" db="EMBL/GenBank/DDBJ databases">
        <title>The Natural Products Discovery Center: Release of the First 8490 Sequenced Strains for Exploring Actinobacteria Biosynthetic Diversity.</title>
        <authorList>
            <person name="Kalkreuter E."/>
            <person name="Kautsar S.A."/>
            <person name="Yang D."/>
            <person name="Bader C.D."/>
            <person name="Teijaro C.N."/>
            <person name="Fluegel L."/>
            <person name="Davis C.M."/>
            <person name="Simpson J.R."/>
            <person name="Lauterbach L."/>
            <person name="Steele A.D."/>
            <person name="Gui C."/>
            <person name="Meng S."/>
            <person name="Li G."/>
            <person name="Viehrig K."/>
            <person name="Ye F."/>
            <person name="Su P."/>
            <person name="Kiefer A.F."/>
            <person name="Nichols A."/>
            <person name="Cepeda A.J."/>
            <person name="Yan W."/>
            <person name="Fan B."/>
            <person name="Jiang Y."/>
            <person name="Adhikari A."/>
            <person name="Zheng C.-J."/>
            <person name="Schuster L."/>
            <person name="Cowan T.M."/>
            <person name="Smanski M.J."/>
            <person name="Chevrette M.G."/>
            <person name="De Carvalho L.P.S."/>
            <person name="Shen B."/>
        </authorList>
    </citation>
    <scope>NUCLEOTIDE SEQUENCE [LARGE SCALE GENOMIC DNA]</scope>
    <source>
        <strain evidence="7 8">NPDC050545</strain>
    </source>
</reference>
<comment type="caution">
    <text evidence="7">The sequence shown here is derived from an EMBL/GenBank/DDBJ whole genome shotgun (WGS) entry which is preliminary data.</text>
</comment>
<dbReference type="CDD" id="cd16147">
    <property type="entry name" value="G6S"/>
    <property type="match status" value="1"/>
</dbReference>
<sequence length="436" mass="48133">MSQLSRRAFIAGTAAAAAVTSGPASAATRPKRPNILLIVTDDHRKETEWAIPSIVSLIGGRGVDFSHGCVTTPLCSPSRSSIMTGRLARHHGVVDNSAPERLDQNTTVQSYLRAGGYRTGLYGKYLNAWDISQAPPHFDDFAIMRPAYRRAQWNVNGAVGRRPGYTTTLIRQHALAFMRANKDDPWFLYLSPYASHGPNTPEDKYADLEVPPWDGNPAVAETDKSDKPPYIQRASADLARGREVRQAQLRTLRSVDDMFKAIRAELVAQGKLDDTLIIFIGDNGFSWAEHGHVGKSVPYRPAFRVPFYLSWPAAGFGQGRTDDRLAANIDVAPTILAAAGIVPPARMDGFSLLTGRRRDLAFLEYHGRPDGTGPGLWAAVYTGTRIYTEYYDGDSEVIFREYYDLAKDPHQLENLLRPGDRPPADLAARLTAARRL</sequence>
<dbReference type="InterPro" id="IPR006311">
    <property type="entry name" value="TAT_signal"/>
</dbReference>
<keyword evidence="8" id="KW-1185">Reference proteome</keyword>
<evidence type="ECO:0000256" key="3">
    <source>
        <dbReference type="ARBA" id="ARBA00022801"/>
    </source>
</evidence>
<dbReference type="PROSITE" id="PS00523">
    <property type="entry name" value="SULFATASE_1"/>
    <property type="match status" value="1"/>
</dbReference>
<dbReference type="Gene3D" id="3.40.720.10">
    <property type="entry name" value="Alkaline Phosphatase, subunit A"/>
    <property type="match status" value="1"/>
</dbReference>
<comment type="similarity">
    <text evidence="1">Belongs to the sulfatase family.</text>
</comment>
<evidence type="ECO:0000259" key="6">
    <source>
        <dbReference type="Pfam" id="PF00884"/>
    </source>
</evidence>
<feature type="signal peptide" evidence="5">
    <location>
        <begin position="1"/>
        <end position="26"/>
    </location>
</feature>
<proteinExistence type="inferred from homology"/>
<organism evidence="7 8">
    <name type="scientific">Nonomuraea typhae</name>
    <dbReference type="NCBI Taxonomy" id="2603600"/>
    <lineage>
        <taxon>Bacteria</taxon>
        <taxon>Bacillati</taxon>
        <taxon>Actinomycetota</taxon>
        <taxon>Actinomycetes</taxon>
        <taxon>Streptosporangiales</taxon>
        <taxon>Streptosporangiaceae</taxon>
        <taxon>Nonomuraea</taxon>
    </lineage>
</organism>
<keyword evidence="3 7" id="KW-0378">Hydrolase</keyword>
<dbReference type="SUPFAM" id="SSF53649">
    <property type="entry name" value="Alkaline phosphatase-like"/>
    <property type="match status" value="1"/>
</dbReference>
<dbReference type="EC" id="3.1.6.-" evidence="7"/>
<name>A0ABW7Z178_9ACTN</name>
<dbReference type="PROSITE" id="PS51318">
    <property type="entry name" value="TAT"/>
    <property type="match status" value="1"/>
</dbReference>
<keyword evidence="2 5" id="KW-0732">Signal</keyword>
<evidence type="ECO:0000256" key="4">
    <source>
        <dbReference type="ARBA" id="ARBA00023180"/>
    </source>
</evidence>
<dbReference type="EMBL" id="JBITGY010000007">
    <property type="protein sequence ID" value="MFI6501228.1"/>
    <property type="molecule type" value="Genomic_DNA"/>
</dbReference>
<evidence type="ECO:0000256" key="1">
    <source>
        <dbReference type="ARBA" id="ARBA00008779"/>
    </source>
</evidence>
<evidence type="ECO:0000256" key="5">
    <source>
        <dbReference type="SAM" id="SignalP"/>
    </source>
</evidence>
<dbReference type="InterPro" id="IPR000917">
    <property type="entry name" value="Sulfatase_N"/>
</dbReference>
<accession>A0ABW7Z178</accession>